<evidence type="ECO:0008006" key="4">
    <source>
        <dbReference type="Google" id="ProtNLM"/>
    </source>
</evidence>
<evidence type="ECO:0000313" key="3">
    <source>
        <dbReference type="Proteomes" id="UP000223527"/>
    </source>
</evidence>
<accession>A0A2C6ZZD1</accession>
<dbReference type="AlphaFoldDB" id="A0A2C6ZZD1"/>
<reference evidence="2 3" key="1">
    <citation type="submission" date="2017-10" db="EMBL/GenBank/DDBJ databases">
        <authorList>
            <person name="Banno H."/>
            <person name="Chua N.-H."/>
        </authorList>
    </citation>
    <scope>NUCLEOTIDE SEQUENCE [LARGE SCALE GENOMIC DNA]</scope>
    <source>
        <strain evidence="2 3">YW11</strain>
    </source>
</reference>
<dbReference type="Proteomes" id="UP000223527">
    <property type="component" value="Unassembled WGS sequence"/>
</dbReference>
<name>A0A2C6ZZD1_9PROT</name>
<keyword evidence="3" id="KW-1185">Reference proteome</keyword>
<comment type="caution">
    <text evidence="2">The sequence shown here is derived from an EMBL/GenBank/DDBJ whole genome shotgun (WGS) entry which is preliminary data.</text>
</comment>
<evidence type="ECO:0000313" key="2">
    <source>
        <dbReference type="EMBL" id="PHK93158.1"/>
    </source>
</evidence>
<organism evidence="2 3">
    <name type="scientific">Teichococcus rhizosphaerae</name>
    <dbReference type="NCBI Taxonomy" id="1335062"/>
    <lineage>
        <taxon>Bacteria</taxon>
        <taxon>Pseudomonadati</taxon>
        <taxon>Pseudomonadota</taxon>
        <taxon>Alphaproteobacteria</taxon>
        <taxon>Acetobacterales</taxon>
        <taxon>Roseomonadaceae</taxon>
        <taxon>Roseomonas</taxon>
    </lineage>
</organism>
<gene>
    <name evidence="2" type="ORF">CR162_20110</name>
</gene>
<dbReference type="EMBL" id="PDNU01000064">
    <property type="protein sequence ID" value="PHK93158.1"/>
    <property type="molecule type" value="Genomic_DNA"/>
</dbReference>
<sequence length="85" mass="9262">MAAYDHLPAGILPFLVAREAAAALVGVSTTKFDEMVGDGRMPEPRKVDARILWDTEELRAAVRLLPRRSGKGQDGGSSWDRVLAQ</sequence>
<dbReference type="RefSeq" id="WP_099097292.1">
    <property type="nucleotide sequence ID" value="NZ_PDNU01000064.1"/>
</dbReference>
<protein>
    <recommendedName>
        <fullName evidence="4">DNA-binding protein</fullName>
    </recommendedName>
</protein>
<proteinExistence type="predicted"/>
<dbReference type="OrthoDB" id="7225653at2"/>
<evidence type="ECO:0000256" key="1">
    <source>
        <dbReference type="SAM" id="MobiDB-lite"/>
    </source>
</evidence>
<feature type="region of interest" description="Disordered" evidence="1">
    <location>
        <begin position="66"/>
        <end position="85"/>
    </location>
</feature>